<sequence length="218" mass="24733">MSPIRGGVMVPISGQMSAGPKELGSFSKIMVGGKDQGRDSAELFKEETMKKFNQLRVDKQLKSHIREELKSFSRSPTNKRKTICVNSNSPRRFLINYVAILKEMFVTLGVDPRDVFDSKEDEEFETTIHFIFTNYITENKRQRLRTGPGFGQSAASQGGPLKILQGQNIGRLTELLKQANEQYRSYKKNGFHKRKKTYAFKMSGSQLHSAVFNSTVVK</sequence>
<name>A0A7S3ICF3_9SPIT</name>
<dbReference type="AlphaFoldDB" id="A0A7S3ICF3"/>
<organism evidence="1">
    <name type="scientific">Strombidium inclinatum</name>
    <dbReference type="NCBI Taxonomy" id="197538"/>
    <lineage>
        <taxon>Eukaryota</taxon>
        <taxon>Sar</taxon>
        <taxon>Alveolata</taxon>
        <taxon>Ciliophora</taxon>
        <taxon>Intramacronucleata</taxon>
        <taxon>Spirotrichea</taxon>
        <taxon>Oligotrichia</taxon>
        <taxon>Strombidiidae</taxon>
        <taxon>Strombidium</taxon>
    </lineage>
</organism>
<reference evidence="1" key="1">
    <citation type="submission" date="2021-01" db="EMBL/GenBank/DDBJ databases">
        <authorList>
            <person name="Corre E."/>
            <person name="Pelletier E."/>
            <person name="Niang G."/>
            <person name="Scheremetjew M."/>
            <person name="Finn R."/>
            <person name="Kale V."/>
            <person name="Holt S."/>
            <person name="Cochrane G."/>
            <person name="Meng A."/>
            <person name="Brown T."/>
            <person name="Cohen L."/>
        </authorList>
    </citation>
    <scope>NUCLEOTIDE SEQUENCE</scope>
    <source>
        <strain evidence="1">S3</strain>
    </source>
</reference>
<gene>
    <name evidence="1" type="ORF">SINC0208_LOCUS275</name>
</gene>
<dbReference type="EMBL" id="HBIH01000711">
    <property type="protein sequence ID" value="CAE0319697.1"/>
    <property type="molecule type" value="Transcribed_RNA"/>
</dbReference>
<evidence type="ECO:0000313" key="1">
    <source>
        <dbReference type="EMBL" id="CAE0319697.1"/>
    </source>
</evidence>
<accession>A0A7S3ICF3</accession>
<protein>
    <submittedName>
        <fullName evidence="1">Uncharacterized protein</fullName>
    </submittedName>
</protein>
<proteinExistence type="predicted"/>